<evidence type="ECO:0000256" key="2">
    <source>
        <dbReference type="ARBA" id="ARBA00022729"/>
    </source>
</evidence>
<evidence type="ECO:0000256" key="1">
    <source>
        <dbReference type="ARBA" id="ARBA00010062"/>
    </source>
</evidence>
<protein>
    <recommendedName>
        <fullName evidence="4">Leucine-binding protein domain-containing protein</fullName>
    </recommendedName>
</protein>
<dbReference type="SMART" id="SM00028">
    <property type="entry name" value="TPR"/>
    <property type="match status" value="3"/>
</dbReference>
<keyword evidence="3" id="KW-0802">TPR repeat</keyword>
<dbReference type="InterPro" id="IPR028081">
    <property type="entry name" value="Leu-bd"/>
</dbReference>
<dbReference type="PROSITE" id="PS50293">
    <property type="entry name" value="TPR_REGION"/>
    <property type="match status" value="1"/>
</dbReference>
<organism evidence="5 6">
    <name type="scientific">Moorena producens PAL-8-15-08-1</name>
    <dbReference type="NCBI Taxonomy" id="1458985"/>
    <lineage>
        <taxon>Bacteria</taxon>
        <taxon>Bacillati</taxon>
        <taxon>Cyanobacteriota</taxon>
        <taxon>Cyanophyceae</taxon>
        <taxon>Coleofasciculales</taxon>
        <taxon>Coleofasciculaceae</taxon>
        <taxon>Moorena</taxon>
    </lineage>
</organism>
<dbReference type="PROSITE" id="PS50005">
    <property type="entry name" value="TPR"/>
    <property type="match status" value="3"/>
</dbReference>
<dbReference type="Pfam" id="PF13458">
    <property type="entry name" value="Peripla_BP_6"/>
    <property type="match status" value="1"/>
</dbReference>
<evidence type="ECO:0000313" key="5">
    <source>
        <dbReference type="EMBL" id="AOX00608.1"/>
    </source>
</evidence>
<dbReference type="Proteomes" id="UP000177870">
    <property type="component" value="Chromosome"/>
</dbReference>
<sequence>MNSAVPRNPYIIGRPIDENDPELFWGRQSLFRFIEDNLSTKTKVIILYGQRRIGKSSLLRNIPTSVNLDSFAFVPFDLESYSHKYLGDILEELAIEILDSLELDSHEIPLPSSTALSTEPSLFSNQFLPQVYQTLGNQNLALLLDELETLNTPNNNLISQHLFTYLKSLVAQQDNLYLILCVGQESKDLLDLLGIFKGAPRQEIGLLDQKTSQELITKPAAGLLTYETAAIQAIYNLSAGHPYFTQVLCFAIFSRARELQQWQITPEDVENSVDQALENASAGLAWIRAGLSIPERVVFSAVAEAGNPVKNSYKNSSEEPLQPLTASPLNPPILGDFNSRTPQSWGARGAGDFNSKTPQSWGARGAKLAVSLLKHYGVIQTKSLREAPNQLAVRGLLDKNKRKITIEFIRRWLIKRYPLRQEILELEKLDQDEINPIYQQATTEYQQGKIPKALGLYEQVVELNPNHFSAIFALAEGYLELGEFEKAVTYYQRAYKVDPIRNQDGLVRSLINYGNDLIDQQEYTTAREPFQQVLEIAPDNLSAQEKLLDIENYLNSLEKEDRLRSNLDNLIPRNCLLSLLTIAAGVAIISLVGVVLYKVSTPCATGAQKVFGIRCITITISWGEHSLFPRIDNKKNIDPGAKAFQNQNYGAAVKVFEQAWQANPNDPELLIYYNNARARQQGFKPFTIAVVVPIDQSQSGAKQILRGVAQAQHQFNDSGGLNGRFLEIAIANDGNDPAKAKEIAQALVQDNSILGVIGHHSSDASKAALPIYDQAGLAIISSTSTSSNLTSLDVKRNVFFRTVPLNRALAIKLAQHVNSQPGLDQVVIFYDSESPYSKSLKQDFQTDFEQLGGEVVREIELNNPNLNITDTLINLSQDQVKAAMLFPSVKYIDTALDIAKANANLNPNNRDQQRLRLFGGDGLYSSKILQQGGQAVAGLTIVVPWFRESPQAENFSTKARELWQGEVSWATATSFDATQAFIQALVEDADRKLVLNSLRNIELSPNDTSGLPLQFTSQGERQSKPVLVQVVDGQFKLK</sequence>
<dbReference type="SUPFAM" id="SSF53822">
    <property type="entry name" value="Periplasmic binding protein-like I"/>
    <property type="match status" value="1"/>
</dbReference>
<dbReference type="InterPro" id="IPR027417">
    <property type="entry name" value="P-loop_NTPase"/>
</dbReference>
<evidence type="ECO:0000256" key="3">
    <source>
        <dbReference type="PROSITE-ProRule" id="PRU00339"/>
    </source>
</evidence>
<feature type="domain" description="Leucine-binding protein" evidence="4">
    <location>
        <begin position="698"/>
        <end position="1032"/>
    </location>
</feature>
<dbReference type="Gene3D" id="1.25.40.10">
    <property type="entry name" value="Tetratricopeptide repeat domain"/>
    <property type="match status" value="1"/>
</dbReference>
<dbReference type="SUPFAM" id="SSF52540">
    <property type="entry name" value="P-loop containing nucleoside triphosphate hydrolases"/>
    <property type="match status" value="1"/>
</dbReference>
<dbReference type="OrthoDB" id="478637at2"/>
<comment type="similarity">
    <text evidence="1">Belongs to the leucine-binding protein family.</text>
</comment>
<dbReference type="InterPro" id="IPR051010">
    <property type="entry name" value="BCAA_transport"/>
</dbReference>
<evidence type="ECO:0000259" key="4">
    <source>
        <dbReference type="Pfam" id="PF13458"/>
    </source>
</evidence>
<dbReference type="KEGG" id="mpro:BJP34_15195"/>
<dbReference type="SUPFAM" id="SSF48452">
    <property type="entry name" value="TPR-like"/>
    <property type="match status" value="1"/>
</dbReference>
<dbReference type="RefSeq" id="WP_070393061.1">
    <property type="nucleotide sequence ID" value="NZ_CP017599.1"/>
</dbReference>
<feature type="repeat" description="TPR" evidence="3">
    <location>
        <begin position="434"/>
        <end position="467"/>
    </location>
</feature>
<proteinExistence type="inferred from homology"/>
<dbReference type="CDD" id="cd06268">
    <property type="entry name" value="PBP1_ABC_transporter_LIVBP-like"/>
    <property type="match status" value="1"/>
</dbReference>
<dbReference type="Pfam" id="PF13432">
    <property type="entry name" value="TPR_16"/>
    <property type="match status" value="1"/>
</dbReference>
<evidence type="ECO:0000313" key="6">
    <source>
        <dbReference type="Proteomes" id="UP000177870"/>
    </source>
</evidence>
<dbReference type="Gene3D" id="3.40.50.300">
    <property type="entry name" value="P-loop containing nucleotide triphosphate hydrolases"/>
    <property type="match status" value="1"/>
</dbReference>
<dbReference type="Gene3D" id="3.40.50.2300">
    <property type="match status" value="2"/>
</dbReference>
<keyword evidence="2" id="KW-0732">Signal</keyword>
<gene>
    <name evidence="5" type="ORF">BJP34_15195</name>
</gene>
<reference evidence="6" key="1">
    <citation type="submission" date="2016-10" db="EMBL/GenBank/DDBJ databases">
        <title>Comparative genomics uncovers the prolific and rare metabolic potential of the cyanobacterial genus Moorea.</title>
        <authorList>
            <person name="Leao T."/>
            <person name="Castelao G."/>
            <person name="Korobeynikov A."/>
            <person name="Monroe E.A."/>
            <person name="Podell S."/>
            <person name="Glukhov E."/>
            <person name="Allen E."/>
            <person name="Gerwick W.H."/>
            <person name="Gerwick L."/>
        </authorList>
    </citation>
    <scope>NUCLEOTIDE SEQUENCE [LARGE SCALE GENOMIC DNA]</scope>
    <source>
        <strain evidence="6">PAL-8-15-08-1</strain>
    </source>
</reference>
<feature type="repeat" description="TPR" evidence="3">
    <location>
        <begin position="468"/>
        <end position="501"/>
    </location>
</feature>
<name>A0A1D8TSJ8_9CYAN</name>
<dbReference type="InterPro" id="IPR011990">
    <property type="entry name" value="TPR-like_helical_dom_sf"/>
</dbReference>
<dbReference type="STRING" id="1458985.BJP34_15195"/>
<dbReference type="EMBL" id="CP017599">
    <property type="protein sequence ID" value="AOX00608.1"/>
    <property type="molecule type" value="Genomic_DNA"/>
</dbReference>
<feature type="repeat" description="TPR" evidence="3">
    <location>
        <begin position="507"/>
        <end position="540"/>
    </location>
</feature>
<dbReference type="InterPro" id="IPR028082">
    <property type="entry name" value="Peripla_BP_I"/>
</dbReference>
<dbReference type="PANTHER" id="PTHR30483:SF6">
    <property type="entry name" value="PERIPLASMIC BINDING PROTEIN OF ABC TRANSPORTER FOR NATURAL AMINO ACIDS"/>
    <property type="match status" value="1"/>
</dbReference>
<dbReference type="PANTHER" id="PTHR30483">
    <property type="entry name" value="LEUCINE-SPECIFIC-BINDING PROTEIN"/>
    <property type="match status" value="1"/>
</dbReference>
<accession>A0A1D8TSJ8</accession>
<dbReference type="AlphaFoldDB" id="A0A1D8TSJ8"/>
<dbReference type="InterPro" id="IPR019734">
    <property type="entry name" value="TPR_rpt"/>
</dbReference>